<dbReference type="AlphaFoldDB" id="A0A318SQG8"/>
<proteinExistence type="inferred from homology"/>
<comment type="similarity">
    <text evidence="1">Belongs to the SdhE FAD assembly factor family.</text>
</comment>
<keyword evidence="5" id="KW-1185">Reference proteome</keyword>
<evidence type="ECO:0000313" key="4">
    <source>
        <dbReference type="EMBL" id="PYE83923.1"/>
    </source>
</evidence>
<keyword evidence="3" id="KW-0143">Chaperone</keyword>
<dbReference type="PANTHER" id="PTHR12469:SF2">
    <property type="entry name" value="SUCCINATE DEHYDROGENASE ASSEMBLY FACTOR 2, MITOCHONDRIAL"/>
    <property type="match status" value="1"/>
</dbReference>
<evidence type="ECO:0000256" key="1">
    <source>
        <dbReference type="ARBA" id="ARBA00008571"/>
    </source>
</evidence>
<dbReference type="InterPro" id="IPR005631">
    <property type="entry name" value="SDH"/>
</dbReference>
<reference evidence="4 5" key="1">
    <citation type="submission" date="2018-06" db="EMBL/GenBank/DDBJ databases">
        <title>Genomic Encyclopedia of Type Strains, Phase III (KMG-III): the genomes of soil and plant-associated and newly described type strains.</title>
        <authorList>
            <person name="Whitman W."/>
        </authorList>
    </citation>
    <scope>NUCLEOTIDE SEQUENCE [LARGE SCALE GENOMIC DNA]</scope>
    <source>
        <strain evidence="4 5">CECT 9025</strain>
    </source>
</reference>
<comment type="caution">
    <text evidence="4">The sequence shown here is derived from an EMBL/GenBank/DDBJ whole genome shotgun (WGS) entry which is preliminary data.</text>
</comment>
<dbReference type="GO" id="GO:0006099">
    <property type="term" value="P:tricarboxylic acid cycle"/>
    <property type="evidence" value="ECO:0007669"/>
    <property type="project" value="TreeGrafter"/>
</dbReference>
<gene>
    <name evidence="4" type="ORF">DFP88_103284</name>
</gene>
<dbReference type="EMBL" id="QJTE01000003">
    <property type="protein sequence ID" value="PYE83923.1"/>
    <property type="molecule type" value="Genomic_DNA"/>
</dbReference>
<sequence length="95" mass="10979">MMGTSLPEPRETRLRRLKMRSMRRGMREMDLILTAFAASELDGMSDAELDRYDQLLEEYDPDLYRWIAGQQPPPEEHRALVERIARGASGVTGRL</sequence>
<protein>
    <recommendedName>
        <fullName evidence="2">FAD assembly factor SdhE</fullName>
    </recommendedName>
</protein>
<evidence type="ECO:0000256" key="3">
    <source>
        <dbReference type="ARBA" id="ARBA00023186"/>
    </source>
</evidence>
<dbReference type="PANTHER" id="PTHR12469">
    <property type="entry name" value="PROTEIN EMI5 HOMOLOG, MITOCHONDRIAL"/>
    <property type="match status" value="1"/>
</dbReference>
<dbReference type="Pfam" id="PF03937">
    <property type="entry name" value="Sdh5"/>
    <property type="match status" value="1"/>
</dbReference>
<name>A0A318SQG8_9RHOB</name>
<organism evidence="4 5">
    <name type="scientific">Pseudoroseicyclus aestuarii</name>
    <dbReference type="NCBI Taxonomy" id="1795041"/>
    <lineage>
        <taxon>Bacteria</taxon>
        <taxon>Pseudomonadati</taxon>
        <taxon>Pseudomonadota</taxon>
        <taxon>Alphaproteobacteria</taxon>
        <taxon>Rhodobacterales</taxon>
        <taxon>Paracoccaceae</taxon>
        <taxon>Pseudoroseicyclus</taxon>
    </lineage>
</organism>
<dbReference type="SUPFAM" id="SSF109910">
    <property type="entry name" value="YgfY-like"/>
    <property type="match status" value="1"/>
</dbReference>
<evidence type="ECO:0000256" key="2">
    <source>
        <dbReference type="ARBA" id="ARBA00019418"/>
    </source>
</evidence>
<accession>A0A318SQG8</accession>
<dbReference type="Proteomes" id="UP000248311">
    <property type="component" value="Unassembled WGS sequence"/>
</dbReference>
<dbReference type="OrthoDB" id="9807264at2"/>
<dbReference type="RefSeq" id="WP_110814470.1">
    <property type="nucleotide sequence ID" value="NZ_QJTE01000003.1"/>
</dbReference>
<evidence type="ECO:0000313" key="5">
    <source>
        <dbReference type="Proteomes" id="UP000248311"/>
    </source>
</evidence>
<dbReference type="Gene3D" id="1.10.150.250">
    <property type="entry name" value="Flavinator of succinate dehydrogenase"/>
    <property type="match status" value="1"/>
</dbReference>
<dbReference type="InterPro" id="IPR036714">
    <property type="entry name" value="SDH_sf"/>
</dbReference>